<reference evidence="11 12" key="1">
    <citation type="submission" date="2024-01" db="EMBL/GenBank/DDBJ databases">
        <title>Genome assemblies of Stephania.</title>
        <authorList>
            <person name="Yang L."/>
        </authorList>
    </citation>
    <scope>NUCLEOTIDE SEQUENCE [LARGE SCALE GENOMIC DNA]</scope>
    <source>
        <strain evidence="11">QJT</strain>
        <tissue evidence="11">Leaf</tissue>
    </source>
</reference>
<evidence type="ECO:0000256" key="9">
    <source>
        <dbReference type="SAM" id="MobiDB-lite"/>
    </source>
</evidence>
<feature type="domain" description="G-patch" evidence="10">
    <location>
        <begin position="203"/>
        <end position="248"/>
    </location>
</feature>
<gene>
    <name evidence="11" type="ORF">Sjap_007270</name>
</gene>
<dbReference type="Pfam" id="PF01585">
    <property type="entry name" value="G-patch"/>
    <property type="match status" value="1"/>
</dbReference>
<organism evidence="11 12">
    <name type="scientific">Stephania japonica</name>
    <dbReference type="NCBI Taxonomy" id="461633"/>
    <lineage>
        <taxon>Eukaryota</taxon>
        <taxon>Viridiplantae</taxon>
        <taxon>Streptophyta</taxon>
        <taxon>Embryophyta</taxon>
        <taxon>Tracheophyta</taxon>
        <taxon>Spermatophyta</taxon>
        <taxon>Magnoliopsida</taxon>
        <taxon>Ranunculales</taxon>
        <taxon>Menispermaceae</taxon>
        <taxon>Menispermoideae</taxon>
        <taxon>Cissampelideae</taxon>
        <taxon>Stephania</taxon>
    </lineage>
</organism>
<evidence type="ECO:0000313" key="11">
    <source>
        <dbReference type="EMBL" id="KAK9136676.1"/>
    </source>
</evidence>
<sequence length="871" mass="99290">MEEYQQMDRFGTENDYEGGQWIDGEFYYRNRKEKKRLQSKDDVLYGVFAESDSDADEDSSKKRRRGDVLSKRADFSKPVNFVSTGTFMPNPEKPDFHAENSNENDQFNDPIEGNSGLGLGFKSGLGLGFREGSPKGDVKMAELDGEDGGIDDFLPTEFGREIKERALRREKARRESMLVKKSGQRSGKREVDAGDVGEFEKHTKGIGLKLLEKMGYKGGGLGKNKQGIVAPIEARLRPKNMGMGYNDYKESKSVPGSEDRNVNVVANVNALPGLTEPSVGRPREKLWSKRNRGKKDYVTAEQLLALKQEQEIEVVQKVVDMRGPQVRILTNLENLNAEEKAKENDMPMPELQHNVRLILDLAEHDIQKLDRDLRNEREAVASLLEEKERLQKEAMRQKKQLDSMEYIAGVLERINQENSAGTLTVESLAEAFSDLQFKYQDDYKLCNLSTIACSLVLPLLIRVFQGWDPLQNPSHGLGIMSLWKRLLQGDDPVDYSEAASPYTQLVMEVIFPAVRISGTNTWNPREPEPMLRFLESWEVLLPSSTLQAILDSVVMPKLSYAVESWEPVRETVSIHVWVHPWLPMLGPKLESIFQTIQYKLGNALRDWHPSDASAYTILSPWRTVFGAANWEQLIVRYILPKLQNVLQEFEVYPGNQQQLDSFNWVTAWASAVPSHHMVHLFEAWFFPKWHQALYHWVCSKPDFKQVLVWYERWKELMKELIGEDGIKNQFDAGLNMFTKVLADVKVDEPGFKEQIAYIRITEQRKLEAQQKAAASAQQQGSGSLGRAGIVDETVVTSIKEIIEKHAQQYQLLFKPKPARMHNGHQVYGFGSVSICIDSLKEKIYAQSENGWMPVSLEQLLEMQSAAGLRRR</sequence>
<protein>
    <recommendedName>
        <fullName evidence="10">G-patch domain-containing protein</fullName>
    </recommendedName>
</protein>
<evidence type="ECO:0000256" key="1">
    <source>
        <dbReference type="ARBA" id="ARBA00004123"/>
    </source>
</evidence>
<keyword evidence="3 7" id="KW-0507">mRNA processing</keyword>
<keyword evidence="12" id="KW-1185">Reference proteome</keyword>
<dbReference type="GO" id="GO:0071008">
    <property type="term" value="C:U2-type post-mRNA release spliceosomal complex"/>
    <property type="evidence" value="ECO:0007669"/>
    <property type="project" value="TreeGrafter"/>
</dbReference>
<evidence type="ECO:0000256" key="4">
    <source>
        <dbReference type="ARBA" id="ARBA00022728"/>
    </source>
</evidence>
<evidence type="ECO:0000256" key="8">
    <source>
        <dbReference type="SAM" id="Coils"/>
    </source>
</evidence>
<comment type="caution">
    <text evidence="11">The sequence shown here is derived from an EMBL/GenBank/DDBJ whole genome shotgun (WGS) entry which is preliminary data.</text>
</comment>
<proteinExistence type="inferred from homology"/>
<dbReference type="Pfam" id="PF07842">
    <property type="entry name" value="GCFC"/>
    <property type="match status" value="1"/>
</dbReference>
<dbReference type="InterPro" id="IPR022159">
    <property type="entry name" value="STIP/TFIP11_N"/>
</dbReference>
<dbReference type="PIRSF" id="PIRSF017706">
    <property type="entry name" value="TFIP11"/>
    <property type="match status" value="1"/>
</dbReference>
<evidence type="ECO:0000256" key="7">
    <source>
        <dbReference type="PIRNR" id="PIRNR017706"/>
    </source>
</evidence>
<feature type="compositionally biased region" description="Basic and acidic residues" evidence="9">
    <location>
        <begin position="66"/>
        <end position="75"/>
    </location>
</feature>
<dbReference type="AlphaFoldDB" id="A0AAP0PDD0"/>
<keyword evidence="5 7" id="KW-0508">mRNA splicing</keyword>
<dbReference type="Pfam" id="PF12457">
    <property type="entry name" value="TIP_N"/>
    <property type="match status" value="1"/>
</dbReference>
<evidence type="ECO:0000256" key="3">
    <source>
        <dbReference type="ARBA" id="ARBA00022664"/>
    </source>
</evidence>
<dbReference type="InterPro" id="IPR024933">
    <property type="entry name" value="TFP11"/>
</dbReference>
<comment type="similarity">
    <text evidence="2 7">Belongs to the TFP11/STIP family.</text>
</comment>
<comment type="subcellular location">
    <subcellularLocation>
        <location evidence="1 7">Nucleus</location>
    </subcellularLocation>
</comment>
<dbReference type="GO" id="GO:0003676">
    <property type="term" value="F:nucleic acid binding"/>
    <property type="evidence" value="ECO:0007669"/>
    <property type="project" value="InterPro"/>
</dbReference>
<evidence type="ECO:0000313" key="12">
    <source>
        <dbReference type="Proteomes" id="UP001417504"/>
    </source>
</evidence>
<keyword evidence="4 7" id="KW-0747">Spliceosome</keyword>
<dbReference type="Proteomes" id="UP001417504">
    <property type="component" value="Unassembled WGS sequence"/>
</dbReference>
<keyword evidence="8" id="KW-0175">Coiled coil</keyword>
<dbReference type="GO" id="GO:0000390">
    <property type="term" value="P:spliceosomal complex disassembly"/>
    <property type="evidence" value="ECO:0007669"/>
    <property type="project" value="InterPro"/>
</dbReference>
<dbReference type="PROSITE" id="PS50174">
    <property type="entry name" value="G_PATCH"/>
    <property type="match status" value="1"/>
</dbReference>
<evidence type="ECO:0000259" key="10">
    <source>
        <dbReference type="PROSITE" id="PS50174"/>
    </source>
</evidence>
<evidence type="ECO:0000256" key="2">
    <source>
        <dbReference type="ARBA" id="ARBA00010900"/>
    </source>
</evidence>
<dbReference type="EMBL" id="JBBNAE010000003">
    <property type="protein sequence ID" value="KAK9136676.1"/>
    <property type="molecule type" value="Genomic_DNA"/>
</dbReference>
<dbReference type="SMART" id="SM00443">
    <property type="entry name" value="G_patch"/>
    <property type="match status" value="1"/>
</dbReference>
<feature type="coiled-coil region" evidence="8">
    <location>
        <begin position="359"/>
        <end position="407"/>
    </location>
</feature>
<accession>A0AAP0PDD0</accession>
<keyword evidence="6 7" id="KW-0539">Nucleus</keyword>
<dbReference type="InterPro" id="IPR000467">
    <property type="entry name" value="G_patch_dom"/>
</dbReference>
<dbReference type="InterPro" id="IPR022783">
    <property type="entry name" value="GCFC_dom"/>
</dbReference>
<dbReference type="PANTHER" id="PTHR23329">
    <property type="entry name" value="TUFTELIN-INTERACTING PROTEIN 11-RELATED"/>
    <property type="match status" value="1"/>
</dbReference>
<dbReference type="InterPro" id="IPR045211">
    <property type="entry name" value="TFP11/STIP/Ntr1"/>
</dbReference>
<evidence type="ECO:0000256" key="5">
    <source>
        <dbReference type="ARBA" id="ARBA00023187"/>
    </source>
</evidence>
<dbReference type="PANTHER" id="PTHR23329:SF1">
    <property type="entry name" value="TUFTELIN-INTERACTING PROTEIN 11"/>
    <property type="match status" value="1"/>
</dbReference>
<name>A0AAP0PDD0_9MAGN</name>
<evidence type="ECO:0000256" key="6">
    <source>
        <dbReference type="ARBA" id="ARBA00023242"/>
    </source>
</evidence>
<feature type="region of interest" description="Disordered" evidence="9">
    <location>
        <begin position="49"/>
        <end position="115"/>
    </location>
</feature>